<accession>E0STT0</accession>
<evidence type="ECO:0000313" key="4">
    <source>
        <dbReference type="Proteomes" id="UP000001304"/>
    </source>
</evidence>
<dbReference type="SUPFAM" id="SSF57997">
    <property type="entry name" value="Tropomyosin"/>
    <property type="match status" value="1"/>
</dbReference>
<evidence type="ECO:0000256" key="1">
    <source>
        <dbReference type="SAM" id="Coils"/>
    </source>
</evidence>
<keyword evidence="4" id="KW-1185">Reference proteome</keyword>
<dbReference type="STRING" id="583356.Igag_0879"/>
<organism evidence="3 4">
    <name type="scientific">Ignisphaera aggregans (strain DSM 17230 / JCM 13409 / AQ1.S1)</name>
    <dbReference type="NCBI Taxonomy" id="583356"/>
    <lineage>
        <taxon>Archaea</taxon>
        <taxon>Thermoproteota</taxon>
        <taxon>Thermoprotei</taxon>
        <taxon>Desulfurococcales</taxon>
        <taxon>Desulfurococcaceae</taxon>
        <taxon>Ignisphaera</taxon>
    </lineage>
</organism>
<keyword evidence="1" id="KW-0175">Coiled coil</keyword>
<evidence type="ECO:0000313" key="3">
    <source>
        <dbReference type="EMBL" id="ADM27696.1"/>
    </source>
</evidence>
<reference evidence="3 4" key="1">
    <citation type="journal article" date="2010" name="Stand. Genomic Sci.">
        <title>Complete genome sequence of Ignisphaera aggregans type strain (AQ1.S1).</title>
        <authorList>
            <person name="Goker M."/>
            <person name="Held B."/>
            <person name="Lapidus A."/>
            <person name="Nolan M."/>
            <person name="Spring S."/>
            <person name="Yasawong M."/>
            <person name="Lucas S."/>
            <person name="Glavina Del Rio T."/>
            <person name="Tice H."/>
            <person name="Cheng J.F."/>
            <person name="Goodwin L."/>
            <person name="Tapia R."/>
            <person name="Pitluck S."/>
            <person name="Liolios K."/>
            <person name="Ivanova N."/>
            <person name="Mavromatis K."/>
            <person name="Mikhailova N."/>
            <person name="Pati A."/>
            <person name="Chen A."/>
            <person name="Palaniappan K."/>
            <person name="Brambilla E."/>
            <person name="Land M."/>
            <person name="Hauser L."/>
            <person name="Chang Y.J."/>
            <person name="Jeffries C.D."/>
            <person name="Brettin T."/>
            <person name="Detter J.C."/>
            <person name="Han C."/>
            <person name="Rohde M."/>
            <person name="Sikorski J."/>
            <person name="Woyke T."/>
            <person name="Bristow J."/>
            <person name="Eisen J.A."/>
            <person name="Markowitz V."/>
            <person name="Hugenholtz P."/>
            <person name="Kyrpides N.C."/>
            <person name="Klenk H.P."/>
        </authorList>
    </citation>
    <scope>NUCLEOTIDE SEQUENCE [LARGE SCALE GENOMIC DNA]</scope>
    <source>
        <strain evidence="4">DSM 17230 / JCM 13409 / AQ1.S1</strain>
    </source>
</reference>
<dbReference type="AlphaFoldDB" id="E0STT0"/>
<name>E0STT0_IGNAA</name>
<keyword evidence="2" id="KW-1133">Transmembrane helix</keyword>
<dbReference type="Proteomes" id="UP000001304">
    <property type="component" value="Chromosome"/>
</dbReference>
<gene>
    <name evidence="3" type="ordered locus">Igag_0879</name>
</gene>
<protein>
    <submittedName>
        <fullName evidence="3">Uncharacterized protein</fullName>
    </submittedName>
</protein>
<feature type="transmembrane region" description="Helical" evidence="2">
    <location>
        <begin position="25"/>
        <end position="47"/>
    </location>
</feature>
<sequence>MLSPKNILTLYKFTLNRGEKVIQEWLISLIGSIATIVISISSLAHWLGKKFGEIDARFREIDKRFESYDKKFEEIDKRFISIDKRFEALEKRLDSIENEIRSLRITVSRIVEVVKSSQEFMIDFLSYEGVLRKEASDVIRHEISRIFRVVSMYTNPLTKEEVERLKQLIEKEELTLEEAEELYEIANKLVYEYGTSETWKLLFYARFWIGYNLRKMKEQREREKQKEKQC</sequence>
<keyword evidence="2" id="KW-0812">Transmembrane</keyword>
<dbReference type="Gene3D" id="3.90.20.10">
    <property type="match status" value="1"/>
</dbReference>
<dbReference type="BioCyc" id="IAGG583356:GHAH-862-MONOMER"/>
<evidence type="ECO:0000256" key="2">
    <source>
        <dbReference type="SAM" id="Phobius"/>
    </source>
</evidence>
<dbReference type="EMBL" id="CP002098">
    <property type="protein sequence ID" value="ADM27696.1"/>
    <property type="molecule type" value="Genomic_DNA"/>
</dbReference>
<feature type="coiled-coil region" evidence="1">
    <location>
        <begin position="159"/>
        <end position="189"/>
    </location>
</feature>
<keyword evidence="2" id="KW-0472">Membrane</keyword>
<dbReference type="HOGENOM" id="CLU_084123_0_0_2"/>
<proteinExistence type="predicted"/>
<dbReference type="KEGG" id="iag:Igag_0879"/>
<feature type="coiled-coil region" evidence="1">
    <location>
        <begin position="79"/>
        <end position="106"/>
    </location>
</feature>